<organism evidence="2">
    <name type="scientific">Caudovirales sp. ctaix4</name>
    <dbReference type="NCBI Taxonomy" id="2827635"/>
    <lineage>
        <taxon>Viruses</taxon>
        <taxon>Duplodnaviria</taxon>
        <taxon>Heunggongvirae</taxon>
        <taxon>Uroviricota</taxon>
        <taxon>Caudoviricetes</taxon>
    </lineage>
</organism>
<protein>
    <submittedName>
        <fullName evidence="2">Uncharacterized protein</fullName>
    </submittedName>
</protein>
<reference evidence="2" key="1">
    <citation type="journal article" date="2021" name="Proc. Natl. Acad. Sci. U.S.A.">
        <title>A Catalog of Tens of Thousands of Viruses from Human Metagenomes Reveals Hidden Associations with Chronic Diseases.</title>
        <authorList>
            <person name="Tisza M.J."/>
            <person name="Buck C.B."/>
        </authorList>
    </citation>
    <scope>NUCLEOTIDE SEQUENCE</scope>
    <source>
        <strain evidence="2">Ctaix4</strain>
    </source>
</reference>
<dbReference type="EMBL" id="BK032533">
    <property type="protein sequence ID" value="DAF46195.1"/>
    <property type="molecule type" value="Genomic_DNA"/>
</dbReference>
<proteinExistence type="predicted"/>
<evidence type="ECO:0000256" key="1">
    <source>
        <dbReference type="SAM" id="MobiDB-lite"/>
    </source>
</evidence>
<sequence length="149" mass="17125">MKSKEFLKIASRFRDGFVKGLKNAFHIHRPSEYKNLACQESGMYESWEKRLKTDPETAAIIEKMPATTIGEEIAQLAEKVAQFGYIAAEAEDAIRSVVCAAIKPEPLSHLTNNWKKMHGLTMRRRTLQERKRKNVSNGIRRNHRGTKKK</sequence>
<name>A0A8S5S5V8_9CAUD</name>
<evidence type="ECO:0000313" key="2">
    <source>
        <dbReference type="EMBL" id="DAF46195.1"/>
    </source>
</evidence>
<feature type="region of interest" description="Disordered" evidence="1">
    <location>
        <begin position="129"/>
        <end position="149"/>
    </location>
</feature>
<accession>A0A8S5S5V8</accession>